<organism evidence="2 3">
    <name type="scientific">Brassica cretica</name>
    <name type="common">Mustard</name>
    <dbReference type="NCBI Taxonomy" id="69181"/>
    <lineage>
        <taxon>Eukaryota</taxon>
        <taxon>Viridiplantae</taxon>
        <taxon>Streptophyta</taxon>
        <taxon>Embryophyta</taxon>
        <taxon>Tracheophyta</taxon>
        <taxon>Spermatophyta</taxon>
        <taxon>Magnoliopsida</taxon>
        <taxon>eudicotyledons</taxon>
        <taxon>Gunneridae</taxon>
        <taxon>Pentapetalae</taxon>
        <taxon>rosids</taxon>
        <taxon>malvids</taxon>
        <taxon>Brassicales</taxon>
        <taxon>Brassicaceae</taxon>
        <taxon>Brassiceae</taxon>
        <taxon>Brassica</taxon>
    </lineage>
</organism>
<feature type="compositionally biased region" description="Acidic residues" evidence="1">
    <location>
        <begin position="232"/>
        <end position="247"/>
    </location>
</feature>
<sequence length="247" mass="27379">MFTWKGLSFVSSPVGTPVRLHPEIEQCLNLKVARIFVKVDLSKDMPKSMNFNFHGKETLVEYIYPWLPAKCTCCGKWGHLAQVYRGKKVIEDTMGSVEGNIENIREKSVGGPDVRVTISEDKAETESVAEKGDGTIDKEVGILVGGSGGNDEDMGKISEQGVSEKRQEKAWEEISPGKASCTPNKLKFGQVSIRSKSRFSVLSAEEEEGEVKENQESLEVESSDEDKHSEEDKELEDTLLQDGEDMS</sequence>
<protein>
    <recommendedName>
        <fullName evidence="4">Zinc knuckle CX2CX4HX4C domain-containing protein</fullName>
    </recommendedName>
</protein>
<keyword evidence="3" id="KW-1185">Reference proteome</keyword>
<evidence type="ECO:0000256" key="1">
    <source>
        <dbReference type="SAM" id="MobiDB-lite"/>
    </source>
</evidence>
<feature type="region of interest" description="Disordered" evidence="1">
    <location>
        <begin position="198"/>
        <end position="247"/>
    </location>
</feature>
<evidence type="ECO:0008006" key="4">
    <source>
        <dbReference type="Google" id="ProtNLM"/>
    </source>
</evidence>
<dbReference type="Proteomes" id="UP000266723">
    <property type="component" value="Unassembled WGS sequence"/>
</dbReference>
<proteinExistence type="predicted"/>
<feature type="compositionally biased region" description="Acidic residues" evidence="1">
    <location>
        <begin position="204"/>
        <end position="224"/>
    </location>
</feature>
<gene>
    <name evidence="2" type="ORF">DY000_02012441</name>
</gene>
<dbReference type="EMBL" id="QGKV02000759">
    <property type="protein sequence ID" value="KAF3563026.1"/>
    <property type="molecule type" value="Genomic_DNA"/>
</dbReference>
<evidence type="ECO:0000313" key="3">
    <source>
        <dbReference type="Proteomes" id="UP000266723"/>
    </source>
</evidence>
<reference evidence="2 3" key="1">
    <citation type="journal article" date="2020" name="BMC Genomics">
        <title>Intraspecific diversification of the crop wild relative Brassica cretica Lam. using demographic model selection.</title>
        <authorList>
            <person name="Kioukis A."/>
            <person name="Michalopoulou V.A."/>
            <person name="Briers L."/>
            <person name="Pirintsos S."/>
            <person name="Studholme D.J."/>
            <person name="Pavlidis P."/>
            <person name="Sarris P.F."/>
        </authorList>
    </citation>
    <scope>NUCLEOTIDE SEQUENCE [LARGE SCALE GENOMIC DNA]</scope>
    <source>
        <strain evidence="3">cv. PFS-1207/04</strain>
    </source>
</reference>
<feature type="region of interest" description="Disordered" evidence="1">
    <location>
        <begin position="143"/>
        <end position="163"/>
    </location>
</feature>
<dbReference type="PANTHER" id="PTHR31286:SF148">
    <property type="entry name" value="DUF4283 DOMAIN-CONTAINING PROTEIN"/>
    <property type="match status" value="1"/>
</dbReference>
<dbReference type="PANTHER" id="PTHR31286">
    <property type="entry name" value="GLYCINE-RICH CELL WALL STRUCTURAL PROTEIN 1.8-LIKE"/>
    <property type="match status" value="1"/>
</dbReference>
<name>A0ABQ7CTW4_BRACR</name>
<evidence type="ECO:0000313" key="2">
    <source>
        <dbReference type="EMBL" id="KAF3563026.1"/>
    </source>
</evidence>
<comment type="caution">
    <text evidence="2">The sequence shown here is derived from an EMBL/GenBank/DDBJ whole genome shotgun (WGS) entry which is preliminary data.</text>
</comment>
<accession>A0ABQ7CTW4</accession>
<dbReference type="InterPro" id="IPR040256">
    <property type="entry name" value="At4g02000-like"/>
</dbReference>